<dbReference type="SUPFAM" id="SSF81383">
    <property type="entry name" value="F-box domain"/>
    <property type="match status" value="1"/>
</dbReference>
<evidence type="ECO:0000256" key="5">
    <source>
        <dbReference type="ARBA" id="ARBA00022618"/>
    </source>
</evidence>
<dbReference type="GO" id="GO:0051301">
    <property type="term" value="P:cell division"/>
    <property type="evidence" value="ECO:0007669"/>
    <property type="project" value="UniProtKB-KW"/>
</dbReference>
<evidence type="ECO:0000256" key="7">
    <source>
        <dbReference type="ARBA" id="ARBA00022771"/>
    </source>
</evidence>
<keyword evidence="17" id="KW-1185">Reference proteome</keyword>
<evidence type="ECO:0000256" key="6">
    <source>
        <dbReference type="ARBA" id="ARBA00022723"/>
    </source>
</evidence>
<keyword evidence="7 13" id="KW-0863">Zinc-finger</keyword>
<dbReference type="PANTHER" id="PTHR15493">
    <property type="entry name" value="F-BOX ONLY PROTEIN 5 AND 43"/>
    <property type="match status" value="1"/>
</dbReference>
<evidence type="ECO:0000313" key="16">
    <source>
        <dbReference type="EMBL" id="CAL1577907.1"/>
    </source>
</evidence>
<name>A0AAV2JK37_KNICA</name>
<evidence type="ECO:0000256" key="3">
    <source>
        <dbReference type="ARBA" id="ARBA00004906"/>
    </source>
</evidence>
<dbReference type="GO" id="GO:0005634">
    <property type="term" value="C:nucleus"/>
    <property type="evidence" value="ECO:0007669"/>
    <property type="project" value="UniProtKB-SubCell"/>
</dbReference>
<dbReference type="CDD" id="cd20348">
    <property type="entry name" value="BRcat_RBR_EMI"/>
    <property type="match status" value="1"/>
</dbReference>
<dbReference type="Proteomes" id="UP001497482">
    <property type="component" value="Chromosome 13"/>
</dbReference>
<accession>A0AAV2JK37</accession>
<evidence type="ECO:0000256" key="9">
    <source>
        <dbReference type="ARBA" id="ARBA00022786"/>
    </source>
</evidence>
<evidence type="ECO:0000313" key="17">
    <source>
        <dbReference type="Proteomes" id="UP001497482"/>
    </source>
</evidence>
<evidence type="ECO:0000256" key="11">
    <source>
        <dbReference type="ARBA" id="ARBA00023242"/>
    </source>
</evidence>
<evidence type="ECO:0000256" key="12">
    <source>
        <dbReference type="ARBA" id="ARBA00023306"/>
    </source>
</evidence>
<feature type="domain" description="ZBR-type" evidence="15">
    <location>
        <begin position="325"/>
        <end position="373"/>
    </location>
</feature>
<dbReference type="GO" id="GO:0008270">
    <property type="term" value="F:zinc ion binding"/>
    <property type="evidence" value="ECO:0007669"/>
    <property type="project" value="UniProtKB-KW"/>
</dbReference>
<dbReference type="PROSITE" id="PS51872">
    <property type="entry name" value="ZF_ZBR"/>
    <property type="match status" value="1"/>
</dbReference>
<dbReference type="Gene3D" id="1.20.1280.50">
    <property type="match status" value="1"/>
</dbReference>
<evidence type="ECO:0000256" key="10">
    <source>
        <dbReference type="ARBA" id="ARBA00022833"/>
    </source>
</evidence>
<comment type="pathway">
    <text evidence="3">Protein modification; protein ubiquitination.</text>
</comment>
<comment type="subcellular location">
    <subcellularLocation>
        <location evidence="2">Cytoplasm</location>
    </subcellularLocation>
    <subcellularLocation>
        <location evidence="1">Nucleus</location>
    </subcellularLocation>
</comment>
<dbReference type="InterPro" id="IPR036047">
    <property type="entry name" value="F-box-like_dom_sf"/>
</dbReference>
<dbReference type="GO" id="GO:0045835">
    <property type="term" value="P:negative regulation of meiotic nuclear division"/>
    <property type="evidence" value="ECO:0007669"/>
    <property type="project" value="InterPro"/>
</dbReference>
<keyword evidence="11" id="KW-0539">Nucleus</keyword>
<evidence type="ECO:0000256" key="14">
    <source>
        <dbReference type="SAM" id="MobiDB-lite"/>
    </source>
</evidence>
<keyword evidence="9" id="KW-0833">Ubl conjugation pathway</keyword>
<evidence type="ECO:0000256" key="13">
    <source>
        <dbReference type="PROSITE-ProRule" id="PRU01220"/>
    </source>
</evidence>
<keyword evidence="4" id="KW-0963">Cytoplasm</keyword>
<proteinExistence type="predicted"/>
<gene>
    <name evidence="16" type="ORF">KC01_LOCUS9170</name>
</gene>
<dbReference type="EMBL" id="OZ035835">
    <property type="protein sequence ID" value="CAL1577907.1"/>
    <property type="molecule type" value="Genomic_DNA"/>
</dbReference>
<dbReference type="InterPro" id="IPR001810">
    <property type="entry name" value="F-box_dom"/>
</dbReference>
<evidence type="ECO:0000256" key="1">
    <source>
        <dbReference type="ARBA" id="ARBA00004123"/>
    </source>
</evidence>
<organism evidence="16 17">
    <name type="scientific">Knipowitschia caucasica</name>
    <name type="common">Caucasian dwarf goby</name>
    <name type="synonym">Pomatoschistus caucasicus</name>
    <dbReference type="NCBI Taxonomy" id="637954"/>
    <lineage>
        <taxon>Eukaryota</taxon>
        <taxon>Metazoa</taxon>
        <taxon>Chordata</taxon>
        <taxon>Craniata</taxon>
        <taxon>Vertebrata</taxon>
        <taxon>Euteleostomi</taxon>
        <taxon>Actinopterygii</taxon>
        <taxon>Neopterygii</taxon>
        <taxon>Teleostei</taxon>
        <taxon>Neoteleostei</taxon>
        <taxon>Acanthomorphata</taxon>
        <taxon>Gobiaria</taxon>
        <taxon>Gobiiformes</taxon>
        <taxon>Gobioidei</taxon>
        <taxon>Gobiidae</taxon>
        <taxon>Gobiinae</taxon>
        <taxon>Knipowitschia</taxon>
    </lineage>
</organism>
<protein>
    <recommendedName>
        <fullName evidence="15">ZBR-type domain-containing protein</fullName>
    </recommendedName>
</protein>
<keyword evidence="6" id="KW-0479">Metal-binding</keyword>
<feature type="region of interest" description="Disordered" evidence="14">
    <location>
        <begin position="101"/>
        <end position="127"/>
    </location>
</feature>
<evidence type="ECO:0000259" key="15">
    <source>
        <dbReference type="PROSITE" id="PS51872"/>
    </source>
</evidence>
<dbReference type="Gene3D" id="2.20.25.20">
    <property type="match status" value="1"/>
</dbReference>
<evidence type="ECO:0000256" key="8">
    <source>
        <dbReference type="ARBA" id="ARBA00022776"/>
    </source>
</evidence>
<sequence length="401" mass="44786">MKVPSYESSWPVDEMSAAHHKVVTPHGSPVKEAHVLKAQMNSIDVATLYLQHDYTQDTLNKKAAAGRDYEGTIPQVLQDSGYLSQHNSHLEDDTENHAQTVLPVVEQEERVTPKASPRKSPEKRSPMTVFTPLIPHKRNDFYSMSSTPADKNASKLPIQMFTKAVCEELSRAFQKNKRYDFSIVSRIAENYNLDRVIGGHMGLDYVDVFASLLSRNMKCILAQVLSLLGDLDLISCTKVSKTWRQIINDDQAALKRCQQAEKTLRESELAQRLTSGLTRDASLSRVVLSGMQHMASALQPNMSTPNRTRFDEFSQVAGTLKQGQSLRPCKRCGSPATFSREAHRATCTRSSCEFVSCTHCNESFHGSTPCRLRPLRSTSSVSKTSSLLPGSARSKRNVRRL</sequence>
<evidence type="ECO:0000256" key="4">
    <source>
        <dbReference type="ARBA" id="ARBA00022490"/>
    </source>
</evidence>
<dbReference type="InterPro" id="IPR044064">
    <property type="entry name" value="ZF_ZBR"/>
</dbReference>
<reference evidence="16 17" key="1">
    <citation type="submission" date="2024-04" db="EMBL/GenBank/DDBJ databases">
        <authorList>
            <person name="Waldvogel A.-M."/>
            <person name="Schoenle A."/>
        </authorList>
    </citation>
    <scope>NUCLEOTIDE SEQUENCE [LARGE SCALE GENOMIC DNA]</scope>
</reference>
<dbReference type="PANTHER" id="PTHR15493:SF8">
    <property type="entry name" value="F-BOX ONLY PROTEIN 5"/>
    <property type="match status" value="1"/>
</dbReference>
<dbReference type="Pfam" id="PF12937">
    <property type="entry name" value="F-box-like"/>
    <property type="match status" value="1"/>
</dbReference>
<keyword evidence="5" id="KW-0132">Cell division</keyword>
<keyword evidence="10" id="KW-0862">Zinc</keyword>
<dbReference type="GO" id="GO:0005737">
    <property type="term" value="C:cytoplasm"/>
    <property type="evidence" value="ECO:0007669"/>
    <property type="project" value="UniProtKB-SubCell"/>
</dbReference>
<dbReference type="AlphaFoldDB" id="A0AAV2JK37"/>
<keyword evidence="12" id="KW-0131">Cell cycle</keyword>
<feature type="region of interest" description="Disordered" evidence="14">
    <location>
        <begin position="381"/>
        <end position="401"/>
    </location>
</feature>
<dbReference type="InterPro" id="IPR047147">
    <property type="entry name" value="FBX5_43"/>
</dbReference>
<dbReference type="GO" id="GO:0007088">
    <property type="term" value="P:regulation of mitotic nuclear division"/>
    <property type="evidence" value="ECO:0007669"/>
    <property type="project" value="InterPro"/>
</dbReference>
<keyword evidence="8" id="KW-0498">Mitosis</keyword>
<evidence type="ECO:0000256" key="2">
    <source>
        <dbReference type="ARBA" id="ARBA00004496"/>
    </source>
</evidence>